<protein>
    <submittedName>
        <fullName evidence="1">Uncharacterized protein</fullName>
    </submittedName>
</protein>
<keyword evidence="2" id="KW-1185">Reference proteome</keyword>
<accession>A0A7T8H2Z1</accession>
<evidence type="ECO:0000313" key="2">
    <source>
        <dbReference type="Proteomes" id="UP000595437"/>
    </source>
</evidence>
<reference evidence="2" key="1">
    <citation type="submission" date="2021-01" db="EMBL/GenBank/DDBJ databases">
        <title>Caligus Genome Assembly.</title>
        <authorList>
            <person name="Gallardo-Escarate C."/>
        </authorList>
    </citation>
    <scope>NUCLEOTIDE SEQUENCE [LARGE SCALE GENOMIC DNA]</scope>
</reference>
<evidence type="ECO:0000313" key="1">
    <source>
        <dbReference type="EMBL" id="QQP42569.1"/>
    </source>
</evidence>
<gene>
    <name evidence="1" type="ORF">FKW44_017277</name>
</gene>
<dbReference type="EMBL" id="CP045900">
    <property type="protein sequence ID" value="QQP42569.1"/>
    <property type="molecule type" value="Genomic_DNA"/>
</dbReference>
<sequence>MCLRKKRMRAFPHTADHVTISIPAETPAPGARQLERQRDADVACNQCYL</sequence>
<name>A0A7T8H2Z1_CALRO</name>
<dbReference type="Proteomes" id="UP000595437">
    <property type="component" value="Chromosome 11"/>
</dbReference>
<proteinExistence type="predicted"/>
<organism evidence="1 2">
    <name type="scientific">Caligus rogercresseyi</name>
    <name type="common">Sea louse</name>
    <dbReference type="NCBI Taxonomy" id="217165"/>
    <lineage>
        <taxon>Eukaryota</taxon>
        <taxon>Metazoa</taxon>
        <taxon>Ecdysozoa</taxon>
        <taxon>Arthropoda</taxon>
        <taxon>Crustacea</taxon>
        <taxon>Multicrustacea</taxon>
        <taxon>Hexanauplia</taxon>
        <taxon>Copepoda</taxon>
        <taxon>Siphonostomatoida</taxon>
        <taxon>Caligidae</taxon>
        <taxon>Caligus</taxon>
    </lineage>
</organism>
<dbReference type="AlphaFoldDB" id="A0A7T8H2Z1"/>